<name>A0A8S0VNF6_OLEEU</name>
<dbReference type="Gramene" id="OE9A067028T1">
    <property type="protein sequence ID" value="OE9A067028C1"/>
    <property type="gene ID" value="OE9A067028"/>
</dbReference>
<organism evidence="1 2">
    <name type="scientific">Olea europaea subsp. europaea</name>
    <dbReference type="NCBI Taxonomy" id="158383"/>
    <lineage>
        <taxon>Eukaryota</taxon>
        <taxon>Viridiplantae</taxon>
        <taxon>Streptophyta</taxon>
        <taxon>Embryophyta</taxon>
        <taxon>Tracheophyta</taxon>
        <taxon>Spermatophyta</taxon>
        <taxon>Magnoliopsida</taxon>
        <taxon>eudicotyledons</taxon>
        <taxon>Gunneridae</taxon>
        <taxon>Pentapetalae</taxon>
        <taxon>asterids</taxon>
        <taxon>lamiids</taxon>
        <taxon>Lamiales</taxon>
        <taxon>Oleaceae</taxon>
        <taxon>Oleeae</taxon>
        <taxon>Olea</taxon>
    </lineage>
</organism>
<gene>
    <name evidence="1" type="ORF">OLEA9_A067028</name>
</gene>
<protein>
    <submittedName>
        <fullName evidence="1">Uncharacterized protein</fullName>
    </submittedName>
</protein>
<comment type="caution">
    <text evidence="1">The sequence shown here is derived from an EMBL/GenBank/DDBJ whole genome shotgun (WGS) entry which is preliminary data.</text>
</comment>
<feature type="non-terminal residue" evidence="1">
    <location>
        <position position="1"/>
    </location>
</feature>
<evidence type="ECO:0000313" key="2">
    <source>
        <dbReference type="Proteomes" id="UP000594638"/>
    </source>
</evidence>
<proteinExistence type="predicted"/>
<reference evidence="1 2" key="1">
    <citation type="submission" date="2019-12" db="EMBL/GenBank/DDBJ databases">
        <authorList>
            <person name="Alioto T."/>
            <person name="Alioto T."/>
            <person name="Gomez Garrido J."/>
        </authorList>
    </citation>
    <scope>NUCLEOTIDE SEQUENCE [LARGE SCALE GENOMIC DNA]</scope>
</reference>
<keyword evidence="2" id="KW-1185">Reference proteome</keyword>
<dbReference type="EMBL" id="CACTIH010009507">
    <property type="protein sequence ID" value="CAA3031942.1"/>
    <property type="molecule type" value="Genomic_DNA"/>
</dbReference>
<sequence length="52" mass="5742">RHGFSNHWCKAVLRGGDDLVVGVGVRGGIERLLVADRRDDPPPPQQLRIALK</sequence>
<dbReference type="AlphaFoldDB" id="A0A8S0VNF6"/>
<dbReference type="Proteomes" id="UP000594638">
    <property type="component" value="Unassembled WGS sequence"/>
</dbReference>
<evidence type="ECO:0000313" key="1">
    <source>
        <dbReference type="EMBL" id="CAA3031942.1"/>
    </source>
</evidence>
<accession>A0A8S0VNF6</accession>